<accession>A0ABT8DTU4</accession>
<protein>
    <submittedName>
        <fullName evidence="1">Uncharacterized protein</fullName>
    </submittedName>
</protein>
<gene>
    <name evidence="1" type="ORF">QWJ38_14505</name>
</gene>
<organism evidence="1 2">
    <name type="scientific">Roseateles violae</name>
    <dbReference type="NCBI Taxonomy" id="3058042"/>
    <lineage>
        <taxon>Bacteria</taxon>
        <taxon>Pseudomonadati</taxon>
        <taxon>Pseudomonadota</taxon>
        <taxon>Betaproteobacteria</taxon>
        <taxon>Burkholderiales</taxon>
        <taxon>Sphaerotilaceae</taxon>
        <taxon>Roseateles</taxon>
    </lineage>
</organism>
<proteinExistence type="predicted"/>
<dbReference type="EMBL" id="JAUHHC010000004">
    <property type="protein sequence ID" value="MDN3921501.1"/>
    <property type="molecule type" value="Genomic_DNA"/>
</dbReference>
<dbReference type="Proteomes" id="UP001228044">
    <property type="component" value="Unassembled WGS sequence"/>
</dbReference>
<evidence type="ECO:0000313" key="1">
    <source>
        <dbReference type="EMBL" id="MDN3921501.1"/>
    </source>
</evidence>
<keyword evidence="2" id="KW-1185">Reference proteome</keyword>
<name>A0ABT8DTU4_9BURK</name>
<sequence>MAIKPLIRFTLARLREPSTLASLAALATLFGLPPGTVDLAAQVVGGIAGLVAIVKPDAHG</sequence>
<comment type="caution">
    <text evidence="1">The sequence shown here is derived from an EMBL/GenBank/DDBJ whole genome shotgun (WGS) entry which is preliminary data.</text>
</comment>
<reference evidence="1 2" key="1">
    <citation type="submission" date="2023-06" db="EMBL/GenBank/DDBJ databases">
        <title>Pelomonas sp. PFR6 16S ribosomal RNA gene Genome sequencing and assembly.</title>
        <authorList>
            <person name="Woo H."/>
        </authorList>
    </citation>
    <scope>NUCLEOTIDE SEQUENCE [LARGE SCALE GENOMIC DNA]</scope>
    <source>
        <strain evidence="1 2">PFR6</strain>
    </source>
</reference>
<evidence type="ECO:0000313" key="2">
    <source>
        <dbReference type="Proteomes" id="UP001228044"/>
    </source>
</evidence>
<dbReference type="RefSeq" id="WP_290359825.1">
    <property type="nucleotide sequence ID" value="NZ_JAUHHC010000004.1"/>
</dbReference>